<dbReference type="GO" id="GO:0005881">
    <property type="term" value="C:cytoplasmic microtubule"/>
    <property type="evidence" value="ECO:0007669"/>
    <property type="project" value="UniProtKB-ARBA"/>
</dbReference>
<keyword evidence="4" id="KW-0175">Coiled coil</keyword>
<dbReference type="InterPro" id="IPR048492">
    <property type="entry name" value="Stu2_CTS"/>
</dbReference>
<organism evidence="7 8">
    <name type="scientific">Sphaerosporella brunnea</name>
    <dbReference type="NCBI Taxonomy" id="1250544"/>
    <lineage>
        <taxon>Eukaryota</taxon>
        <taxon>Fungi</taxon>
        <taxon>Dikarya</taxon>
        <taxon>Ascomycota</taxon>
        <taxon>Pezizomycotina</taxon>
        <taxon>Pezizomycetes</taxon>
        <taxon>Pezizales</taxon>
        <taxon>Pyronemataceae</taxon>
        <taxon>Sphaerosporella</taxon>
    </lineage>
</organism>
<protein>
    <submittedName>
        <fullName evidence="7">Armadillo-type protein</fullName>
    </submittedName>
</protein>
<comment type="subcellular location">
    <subcellularLocation>
        <location evidence="1">Cytoplasm</location>
        <location evidence="1">Cytoskeleton</location>
        <location evidence="1">Microtubule organizing center</location>
        <location evidence="1">Spindle pole body</location>
    </subcellularLocation>
</comment>
<accession>A0A5J5EUS0</accession>
<dbReference type="GO" id="GO:0000776">
    <property type="term" value="C:kinetochore"/>
    <property type="evidence" value="ECO:0007669"/>
    <property type="project" value="UniProtKB-ARBA"/>
</dbReference>
<dbReference type="AlphaFoldDB" id="A0A5J5EUS0"/>
<dbReference type="PANTHER" id="PTHR12609">
    <property type="entry name" value="MICROTUBULE ASSOCIATED PROTEIN XMAP215"/>
    <property type="match status" value="1"/>
</dbReference>
<comment type="caution">
    <text evidence="7">The sequence shown here is derived from an EMBL/GenBank/DDBJ whole genome shotgun (WGS) entry which is preliminary data.</text>
</comment>
<dbReference type="GO" id="GO:0046785">
    <property type="term" value="P:microtubule polymerization"/>
    <property type="evidence" value="ECO:0007669"/>
    <property type="project" value="InterPro"/>
</dbReference>
<dbReference type="InterPro" id="IPR034085">
    <property type="entry name" value="TOG"/>
</dbReference>
<dbReference type="SUPFAM" id="SSF48371">
    <property type="entry name" value="ARM repeat"/>
    <property type="match status" value="1"/>
</dbReference>
<dbReference type="InterPro" id="IPR045110">
    <property type="entry name" value="XMAP215"/>
</dbReference>
<dbReference type="GO" id="GO:1990498">
    <property type="term" value="C:mitotic spindle microtubule"/>
    <property type="evidence" value="ECO:0007669"/>
    <property type="project" value="UniProtKB-ARBA"/>
</dbReference>
<gene>
    <name evidence="7" type="ORF">FN846DRAFT_954571</name>
</gene>
<feature type="domain" description="TOG" evidence="6">
    <location>
        <begin position="277"/>
        <end position="509"/>
    </location>
</feature>
<feature type="region of interest" description="Disordered" evidence="5">
    <location>
        <begin position="503"/>
        <end position="640"/>
    </location>
</feature>
<dbReference type="GO" id="GO:0051315">
    <property type="term" value="P:attachment of mitotic spindle microtubules to kinetochore"/>
    <property type="evidence" value="ECO:0007669"/>
    <property type="project" value="UniProtKB-ARBA"/>
</dbReference>
<dbReference type="InParanoid" id="A0A5J5EUS0"/>
<feature type="domain" description="TOG" evidence="6">
    <location>
        <begin position="1"/>
        <end position="234"/>
    </location>
</feature>
<dbReference type="GO" id="GO:0044732">
    <property type="term" value="C:mitotic spindle pole body"/>
    <property type="evidence" value="ECO:0007669"/>
    <property type="project" value="UniProtKB-ARBA"/>
</dbReference>
<dbReference type="Pfam" id="PF21041">
    <property type="entry name" value="XMAP215_CLASP_TOG"/>
    <property type="match status" value="2"/>
</dbReference>
<evidence type="ECO:0000313" key="7">
    <source>
        <dbReference type="EMBL" id="KAA8903111.1"/>
    </source>
</evidence>
<dbReference type="GO" id="GO:0061863">
    <property type="term" value="F:microtubule plus end polymerase"/>
    <property type="evidence" value="ECO:0007669"/>
    <property type="project" value="InterPro"/>
</dbReference>
<keyword evidence="2" id="KW-0963">Cytoplasm</keyword>
<evidence type="ECO:0000313" key="8">
    <source>
        <dbReference type="Proteomes" id="UP000326924"/>
    </source>
</evidence>
<feature type="compositionally biased region" description="Polar residues" evidence="5">
    <location>
        <begin position="794"/>
        <end position="805"/>
    </location>
</feature>
<feature type="compositionally biased region" description="Low complexity" evidence="5">
    <location>
        <begin position="529"/>
        <end position="544"/>
    </location>
</feature>
<evidence type="ECO:0000256" key="3">
    <source>
        <dbReference type="ARBA" id="ARBA00023212"/>
    </source>
</evidence>
<dbReference type="GO" id="GO:0099070">
    <property type="term" value="C:static microtubule bundle"/>
    <property type="evidence" value="ECO:0007669"/>
    <property type="project" value="UniProtKB-ARBA"/>
</dbReference>
<dbReference type="InterPro" id="IPR016024">
    <property type="entry name" value="ARM-type_fold"/>
</dbReference>
<evidence type="ECO:0000256" key="4">
    <source>
        <dbReference type="SAM" id="Coils"/>
    </source>
</evidence>
<dbReference type="Gene3D" id="1.25.10.10">
    <property type="entry name" value="Leucine-rich Repeat Variant"/>
    <property type="match status" value="2"/>
</dbReference>
<dbReference type="OrthoDB" id="205662at2759"/>
<evidence type="ECO:0000256" key="5">
    <source>
        <dbReference type="SAM" id="MobiDB-lite"/>
    </source>
</evidence>
<name>A0A5J5EUS0_9PEZI</name>
<keyword evidence="3" id="KW-0206">Cytoskeleton</keyword>
<evidence type="ECO:0000256" key="1">
    <source>
        <dbReference type="ARBA" id="ARBA00004317"/>
    </source>
</evidence>
<dbReference type="GO" id="GO:1990571">
    <property type="term" value="P:meiotic centromere clustering"/>
    <property type="evidence" value="ECO:0007669"/>
    <property type="project" value="UniProtKB-ARBA"/>
</dbReference>
<reference evidence="7 8" key="1">
    <citation type="submission" date="2019-09" db="EMBL/GenBank/DDBJ databases">
        <title>Draft genome of the ectomycorrhizal ascomycete Sphaerosporella brunnea.</title>
        <authorList>
            <consortium name="DOE Joint Genome Institute"/>
            <person name="Benucci G.M."/>
            <person name="Marozzi G."/>
            <person name="Antonielli L."/>
            <person name="Sanchez S."/>
            <person name="Marco P."/>
            <person name="Wang X."/>
            <person name="Falini L.B."/>
            <person name="Barry K."/>
            <person name="Haridas S."/>
            <person name="Lipzen A."/>
            <person name="Labutti K."/>
            <person name="Grigoriev I.V."/>
            <person name="Murat C."/>
            <person name="Martin F."/>
            <person name="Albertini E."/>
            <person name="Donnini D."/>
            <person name="Bonito G."/>
        </authorList>
    </citation>
    <scope>NUCLEOTIDE SEQUENCE [LARGE SCALE GENOMIC DNA]</scope>
    <source>
        <strain evidence="7 8">Sb_GMNB300</strain>
    </source>
</reference>
<dbReference type="Proteomes" id="UP000326924">
    <property type="component" value="Unassembled WGS sequence"/>
</dbReference>
<dbReference type="FunFam" id="1.25.10.10:FF:000282">
    <property type="entry name" value="Spindle pole body component"/>
    <property type="match status" value="1"/>
</dbReference>
<dbReference type="SMART" id="SM01349">
    <property type="entry name" value="TOG"/>
    <property type="match status" value="2"/>
</dbReference>
<feature type="coiled-coil region" evidence="4">
    <location>
        <begin position="649"/>
        <end position="739"/>
    </location>
</feature>
<dbReference type="Pfam" id="PF21042">
    <property type="entry name" value="Stu2_CTS"/>
    <property type="match status" value="1"/>
</dbReference>
<dbReference type="GO" id="GO:0051010">
    <property type="term" value="F:microtubule plus-end binding"/>
    <property type="evidence" value="ECO:0007669"/>
    <property type="project" value="InterPro"/>
</dbReference>
<feature type="region of interest" description="Disordered" evidence="5">
    <location>
        <begin position="760"/>
        <end position="815"/>
    </location>
</feature>
<dbReference type="FunCoup" id="A0A5J5EUS0">
    <property type="interactions" value="66"/>
</dbReference>
<dbReference type="FunFam" id="1.25.10.10:FF:000019">
    <property type="entry name" value="Cytoskeleton-associated protein 5"/>
    <property type="match status" value="1"/>
</dbReference>
<sequence>MAEEEPDYSSLPLVDRAVHKQWKVRKEAYEQAAKEFEKSPDESAACFTPWLMDPGLWQKAATDSNVAAQQEGITALCAFLKYGGTSACTRTRNHVIGGLVEKGLQSTRAATKANSTEALLLLVELDTPGPVIEQLIPFLSHKLPKIIAATLTALTSIYTAFGGRTVDPKPVLKQLPKLFGHADKNVRAESTKLTIVLYTWLKDAMKPMFYNDLKPAQQKELDEAFEKVKGETPKQERLLRSQQAAQEAAVASGGSGGGGGGVEEEVEEEPEEMDAFDLAEPVDITAKLPDNFQEMVASTKWKDRKEALDALYVEANVPRIKEGHYDDIIRALAKCMKDANVAVVTVAANCIEAIANGLRKGFMKYKGTVLAPVMDRLKEKKQGVIDALSKALDAIFNATSLTDCLEDILENSKHKNPNVKLETMRFLVRCLRTTKEVPSKPEQKNIADASGKLLTDTSAPMRDCAAETMGTLMKIIGERAMNPHLEGLDDIRKTKIKEFFESAQVKAKEKPKPVAPPPAAKAPPRKLGAKPGAKAPAKKAAPAAAAPPPPVEEPPAPKPAARSIPGSKLAPKGAVGASRLGGPKKLAAPSSPKRALPQEYAEEEPAPAAPPSRLGGLGRGLANRSLAKEPPAPVPMKVDPQIAIDKAELEELRAERVTWDKERRDHIAERTKLMQEINDLQLQNAQLIEEHTRDNLAIRAKEAQLVRTRADADSALEEVAKQKREIERLKRELQRAVRPSSPAPTDISEHIMNMNGFSARESTMSRSSHRMSFASTNAGDEKENGRAGALSPSGLRSESRISTASGDHESWKRAAEVTSQLKMRIEQMKAKQGLSGRGTPQY</sequence>
<keyword evidence="8" id="KW-1185">Reference proteome</keyword>
<dbReference type="EMBL" id="VXIS01000122">
    <property type="protein sequence ID" value="KAA8903111.1"/>
    <property type="molecule type" value="Genomic_DNA"/>
</dbReference>
<dbReference type="GO" id="GO:0000022">
    <property type="term" value="P:mitotic spindle elongation"/>
    <property type="evidence" value="ECO:0007669"/>
    <property type="project" value="UniProtKB-ARBA"/>
</dbReference>
<feature type="region of interest" description="Disordered" evidence="5">
    <location>
        <begin position="242"/>
        <end position="269"/>
    </location>
</feature>
<proteinExistence type="predicted"/>
<evidence type="ECO:0000259" key="6">
    <source>
        <dbReference type="SMART" id="SM01349"/>
    </source>
</evidence>
<feature type="compositionally biased region" description="Basic and acidic residues" evidence="5">
    <location>
        <begin position="503"/>
        <end position="512"/>
    </location>
</feature>
<dbReference type="InterPro" id="IPR011989">
    <property type="entry name" value="ARM-like"/>
</dbReference>
<dbReference type="GO" id="GO:0030951">
    <property type="term" value="P:establishment or maintenance of microtubule cytoskeleton polarity"/>
    <property type="evidence" value="ECO:0007669"/>
    <property type="project" value="InterPro"/>
</dbReference>
<dbReference type="InterPro" id="IPR048491">
    <property type="entry name" value="XMAP215_CLASP_TOG"/>
</dbReference>
<evidence type="ECO:0000256" key="2">
    <source>
        <dbReference type="ARBA" id="ARBA00022490"/>
    </source>
</evidence>
<feature type="compositionally biased region" description="Basic and acidic residues" evidence="5">
    <location>
        <begin position="806"/>
        <end position="815"/>
    </location>
</feature>
<feature type="compositionally biased region" description="Pro residues" evidence="5">
    <location>
        <begin position="545"/>
        <end position="558"/>
    </location>
</feature>
<feature type="compositionally biased region" description="Low complexity" evidence="5">
    <location>
        <begin position="242"/>
        <end position="252"/>
    </location>
</feature>